<keyword evidence="1" id="KW-0472">Membrane</keyword>
<dbReference type="InParanoid" id="I7MCQ8"/>
<dbReference type="OMA" id="GWNCASY"/>
<evidence type="ECO:0000313" key="3">
    <source>
        <dbReference type="Proteomes" id="UP000009168"/>
    </source>
</evidence>
<dbReference type="KEGG" id="tet:TTHERM_00649170"/>
<organism evidence="2 3">
    <name type="scientific">Tetrahymena thermophila (strain SB210)</name>
    <dbReference type="NCBI Taxonomy" id="312017"/>
    <lineage>
        <taxon>Eukaryota</taxon>
        <taxon>Sar</taxon>
        <taxon>Alveolata</taxon>
        <taxon>Ciliophora</taxon>
        <taxon>Intramacronucleata</taxon>
        <taxon>Oligohymenophorea</taxon>
        <taxon>Hymenostomatida</taxon>
        <taxon>Tetrahymenina</taxon>
        <taxon>Tetrahymenidae</taxon>
        <taxon>Tetrahymena</taxon>
    </lineage>
</organism>
<keyword evidence="1 2" id="KW-0812">Transmembrane</keyword>
<keyword evidence="1" id="KW-1133">Transmembrane helix</keyword>
<dbReference type="OrthoDB" id="283421at2759"/>
<protein>
    <submittedName>
        <fullName evidence="2">Transmembrane protein, putative</fullName>
    </submittedName>
</protein>
<accession>I7MCQ8</accession>
<evidence type="ECO:0000256" key="1">
    <source>
        <dbReference type="SAM" id="Phobius"/>
    </source>
</evidence>
<dbReference type="EMBL" id="GG662698">
    <property type="protein sequence ID" value="EAR84648.1"/>
    <property type="molecule type" value="Genomic_DNA"/>
</dbReference>
<dbReference type="AlphaFoldDB" id="I7MCQ8"/>
<evidence type="ECO:0000313" key="2">
    <source>
        <dbReference type="EMBL" id="EAR84648.1"/>
    </source>
</evidence>
<dbReference type="GeneID" id="7841656"/>
<feature type="transmembrane region" description="Helical" evidence="1">
    <location>
        <begin position="78"/>
        <end position="96"/>
    </location>
</feature>
<sequence length="232" mass="27172">MIFSKILRPVIQQQKIALSNYKQLTFSTQRYFAQKKEQEKKERGPRPNKDQQYTAFLFDEENKTPIFEHMLGERDLRIAIRIFTIFTIMNVFLAVGEYQYPIFGGWNSFSFSLCALTGIGLLTFFSVFSKRTIHKMKLLRTGDFVEVTFFNAFWVPQTKMIHVSEFANMQASFVGYSRSELTTLGKVWINLEKNAFYGHKAYEDILIEILNGKSVKLDSYVLQRAAQYQKKK</sequence>
<dbReference type="RefSeq" id="XP_001032311.1">
    <property type="nucleotide sequence ID" value="XM_001032311.1"/>
</dbReference>
<dbReference type="Proteomes" id="UP000009168">
    <property type="component" value="Unassembled WGS sequence"/>
</dbReference>
<gene>
    <name evidence="2" type="ORF">TTHERM_00649170</name>
</gene>
<reference evidence="3" key="1">
    <citation type="journal article" date="2006" name="PLoS Biol.">
        <title>Macronuclear genome sequence of the ciliate Tetrahymena thermophila, a model eukaryote.</title>
        <authorList>
            <person name="Eisen J.A."/>
            <person name="Coyne R.S."/>
            <person name="Wu M."/>
            <person name="Wu D."/>
            <person name="Thiagarajan M."/>
            <person name="Wortman J.R."/>
            <person name="Badger J.H."/>
            <person name="Ren Q."/>
            <person name="Amedeo P."/>
            <person name="Jones K.M."/>
            <person name="Tallon L.J."/>
            <person name="Delcher A.L."/>
            <person name="Salzberg S.L."/>
            <person name="Silva J.C."/>
            <person name="Haas B.J."/>
            <person name="Majoros W.H."/>
            <person name="Farzad M."/>
            <person name="Carlton J.M."/>
            <person name="Smith R.K. Jr."/>
            <person name="Garg J."/>
            <person name="Pearlman R.E."/>
            <person name="Karrer K.M."/>
            <person name="Sun L."/>
            <person name="Manning G."/>
            <person name="Elde N.C."/>
            <person name="Turkewitz A.P."/>
            <person name="Asai D.J."/>
            <person name="Wilkes D.E."/>
            <person name="Wang Y."/>
            <person name="Cai H."/>
            <person name="Collins K."/>
            <person name="Stewart B.A."/>
            <person name="Lee S.R."/>
            <person name="Wilamowska K."/>
            <person name="Weinberg Z."/>
            <person name="Ruzzo W.L."/>
            <person name="Wloga D."/>
            <person name="Gaertig J."/>
            <person name="Frankel J."/>
            <person name="Tsao C.-C."/>
            <person name="Gorovsky M.A."/>
            <person name="Keeling P.J."/>
            <person name="Waller R.F."/>
            <person name="Patron N.J."/>
            <person name="Cherry J.M."/>
            <person name="Stover N.A."/>
            <person name="Krieger C.J."/>
            <person name="del Toro C."/>
            <person name="Ryder H.F."/>
            <person name="Williamson S.C."/>
            <person name="Barbeau R.A."/>
            <person name="Hamilton E.P."/>
            <person name="Orias E."/>
        </authorList>
    </citation>
    <scope>NUCLEOTIDE SEQUENCE [LARGE SCALE GENOMIC DNA]</scope>
    <source>
        <strain evidence="3">SB210</strain>
    </source>
</reference>
<keyword evidence="3" id="KW-1185">Reference proteome</keyword>
<name>I7MCQ8_TETTS</name>
<dbReference type="eggNOG" id="ENOG502SQP5">
    <property type="taxonomic scope" value="Eukaryota"/>
</dbReference>
<proteinExistence type="predicted"/>
<dbReference type="HOGENOM" id="CLU_1196965_0_0_1"/>
<feature type="transmembrane region" description="Helical" evidence="1">
    <location>
        <begin position="108"/>
        <end position="128"/>
    </location>
</feature>